<name>A0A379WD11_SALET</name>
<reference evidence="2 3" key="1">
    <citation type="submission" date="2018-06" db="EMBL/GenBank/DDBJ databases">
        <authorList>
            <consortium name="Pathogen Informatics"/>
            <person name="Doyle S."/>
        </authorList>
    </citation>
    <scope>NUCLEOTIDE SEQUENCE [LARGE SCALE GENOMIC DNA]</scope>
    <source>
        <strain evidence="2 3">NCTC8258</strain>
    </source>
</reference>
<sequence>MTFHELIQYEQISLPEGTGMFEFIRKKAELVPSKLKIRIQVGNFETFCRMVEAKVGIGIMPHSAASRLRQLHEFSIIDLDEFWSLRKLQICARSFDKLPGFTQKLVTMLTAQTE</sequence>
<evidence type="ECO:0000313" key="3">
    <source>
        <dbReference type="Proteomes" id="UP000255509"/>
    </source>
</evidence>
<evidence type="ECO:0000259" key="1">
    <source>
        <dbReference type="Pfam" id="PF03466"/>
    </source>
</evidence>
<dbReference type="PANTHER" id="PTHR30419">
    <property type="entry name" value="HTH-TYPE TRANSCRIPTIONAL REGULATOR YBHD"/>
    <property type="match status" value="1"/>
</dbReference>
<dbReference type="SUPFAM" id="SSF53850">
    <property type="entry name" value="Periplasmic binding protein-like II"/>
    <property type="match status" value="1"/>
</dbReference>
<dbReference type="GO" id="GO:0005829">
    <property type="term" value="C:cytosol"/>
    <property type="evidence" value="ECO:0007669"/>
    <property type="project" value="TreeGrafter"/>
</dbReference>
<evidence type="ECO:0000313" key="2">
    <source>
        <dbReference type="EMBL" id="SUH16675.1"/>
    </source>
</evidence>
<gene>
    <name evidence="2" type="ORF">NCTC8258_04440</name>
</gene>
<dbReference type="PANTHER" id="PTHR30419:SF2">
    <property type="entry name" value="LYSR FAMILY TRANSCRIPTIONAL REGULATOR"/>
    <property type="match status" value="1"/>
</dbReference>
<accession>A0A379WD11</accession>
<dbReference type="AlphaFoldDB" id="A0A379WD11"/>
<feature type="domain" description="LysR substrate-binding" evidence="1">
    <location>
        <begin position="2"/>
        <end position="112"/>
    </location>
</feature>
<organism evidence="2 3">
    <name type="scientific">Salmonella enterica I</name>
    <dbReference type="NCBI Taxonomy" id="59201"/>
    <lineage>
        <taxon>Bacteria</taxon>
        <taxon>Pseudomonadati</taxon>
        <taxon>Pseudomonadota</taxon>
        <taxon>Gammaproteobacteria</taxon>
        <taxon>Enterobacterales</taxon>
        <taxon>Enterobacteriaceae</taxon>
        <taxon>Salmonella</taxon>
    </lineage>
</organism>
<dbReference type="EMBL" id="UGXS01000004">
    <property type="protein sequence ID" value="SUH16675.1"/>
    <property type="molecule type" value="Genomic_DNA"/>
</dbReference>
<dbReference type="GO" id="GO:0006355">
    <property type="term" value="P:regulation of DNA-templated transcription"/>
    <property type="evidence" value="ECO:0007669"/>
    <property type="project" value="TreeGrafter"/>
</dbReference>
<proteinExistence type="predicted"/>
<dbReference type="Pfam" id="PF03466">
    <property type="entry name" value="LysR_substrate"/>
    <property type="match status" value="1"/>
</dbReference>
<dbReference type="Proteomes" id="UP000255509">
    <property type="component" value="Unassembled WGS sequence"/>
</dbReference>
<dbReference type="InterPro" id="IPR050950">
    <property type="entry name" value="HTH-type_LysR_regulators"/>
</dbReference>
<dbReference type="InterPro" id="IPR005119">
    <property type="entry name" value="LysR_subst-bd"/>
</dbReference>
<dbReference type="Gene3D" id="3.40.190.10">
    <property type="entry name" value="Periplasmic binding protein-like II"/>
    <property type="match status" value="1"/>
</dbReference>
<protein>
    <submittedName>
        <fullName evidence="2">LysR family transcriptional regulator</fullName>
    </submittedName>
</protein>